<name>A0A8G0ZU48_9RHOB</name>
<dbReference type="EMBL" id="CP069370">
    <property type="protein sequence ID" value="QYZ68812.1"/>
    <property type="molecule type" value="Genomic_DNA"/>
</dbReference>
<keyword evidence="1" id="KW-0472">Membrane</keyword>
<sequence>MPDLSTIFWMGLLVLIVGAIVAFYAWAIVNRARALHRAMIALRDRIDGSNDPR</sequence>
<keyword evidence="1" id="KW-1133">Transmembrane helix</keyword>
<protein>
    <submittedName>
        <fullName evidence="2">Uncharacterized protein</fullName>
    </submittedName>
</protein>
<proteinExistence type="predicted"/>
<reference evidence="2" key="1">
    <citation type="submission" date="2021-02" db="EMBL/GenBank/DDBJ databases">
        <title>Rhodobacter shimadae sp. nov., an aerobic anoxygenic phototrophic bacterium isolated from a hot spring.</title>
        <authorList>
            <person name="Muramatsu S."/>
            <person name="Haruta S."/>
            <person name="Hirose S."/>
            <person name="Hanada S."/>
        </authorList>
    </citation>
    <scope>NUCLEOTIDE SEQUENCE</scope>
    <source>
        <strain evidence="2">N10</strain>
    </source>
</reference>
<gene>
    <name evidence="2" type="ORF">JO391_13695</name>
</gene>
<dbReference type="KEGG" id="nsm:JO391_13695"/>
<evidence type="ECO:0000313" key="2">
    <source>
        <dbReference type="EMBL" id="QYZ68812.1"/>
    </source>
</evidence>
<dbReference type="Proteomes" id="UP000826300">
    <property type="component" value="Chromosome"/>
</dbReference>
<dbReference type="RefSeq" id="WP_220661032.1">
    <property type="nucleotide sequence ID" value="NZ_CP069370.1"/>
</dbReference>
<organism evidence="2 3">
    <name type="scientific">Neotabrizicola shimadae</name>
    <dbReference type="NCBI Taxonomy" id="2807096"/>
    <lineage>
        <taxon>Bacteria</taxon>
        <taxon>Pseudomonadati</taxon>
        <taxon>Pseudomonadota</taxon>
        <taxon>Alphaproteobacteria</taxon>
        <taxon>Rhodobacterales</taxon>
        <taxon>Paracoccaceae</taxon>
        <taxon>Neotabrizicola</taxon>
    </lineage>
</organism>
<keyword evidence="1" id="KW-0812">Transmembrane</keyword>
<evidence type="ECO:0000313" key="3">
    <source>
        <dbReference type="Proteomes" id="UP000826300"/>
    </source>
</evidence>
<dbReference type="AlphaFoldDB" id="A0A8G0ZU48"/>
<keyword evidence="3" id="KW-1185">Reference proteome</keyword>
<feature type="transmembrane region" description="Helical" evidence="1">
    <location>
        <begin position="6"/>
        <end position="29"/>
    </location>
</feature>
<accession>A0A8G0ZU48</accession>
<evidence type="ECO:0000256" key="1">
    <source>
        <dbReference type="SAM" id="Phobius"/>
    </source>
</evidence>